<dbReference type="SMART" id="SM00388">
    <property type="entry name" value="HisKA"/>
    <property type="match status" value="1"/>
</dbReference>
<feature type="transmembrane region" description="Helical" evidence="7">
    <location>
        <begin position="20"/>
        <end position="40"/>
    </location>
</feature>
<keyword evidence="4" id="KW-0597">Phosphoprotein</keyword>
<dbReference type="SMART" id="SM00387">
    <property type="entry name" value="HATPase_c"/>
    <property type="match status" value="1"/>
</dbReference>
<evidence type="ECO:0000313" key="11">
    <source>
        <dbReference type="Proteomes" id="UP000283523"/>
    </source>
</evidence>
<keyword evidence="6" id="KW-0418">Kinase</keyword>
<dbReference type="Pfam" id="PF00512">
    <property type="entry name" value="HisKA"/>
    <property type="match status" value="1"/>
</dbReference>
<dbReference type="CDD" id="cd00082">
    <property type="entry name" value="HisKA"/>
    <property type="match status" value="1"/>
</dbReference>
<organism evidence="10 11">
    <name type="scientific">Fibrisoma montanum</name>
    <dbReference type="NCBI Taxonomy" id="2305895"/>
    <lineage>
        <taxon>Bacteria</taxon>
        <taxon>Pseudomonadati</taxon>
        <taxon>Bacteroidota</taxon>
        <taxon>Cytophagia</taxon>
        <taxon>Cytophagales</taxon>
        <taxon>Spirosomataceae</taxon>
        <taxon>Fibrisoma</taxon>
    </lineage>
</organism>
<dbReference type="FunFam" id="3.30.565.10:FF:000006">
    <property type="entry name" value="Sensor histidine kinase WalK"/>
    <property type="match status" value="1"/>
</dbReference>
<dbReference type="GO" id="GO:0007234">
    <property type="term" value="P:osmosensory signaling via phosphorelay pathway"/>
    <property type="evidence" value="ECO:0007669"/>
    <property type="project" value="TreeGrafter"/>
</dbReference>
<dbReference type="Gene3D" id="6.10.340.10">
    <property type="match status" value="1"/>
</dbReference>
<sequence length="515" mass="57506">METKRPKATPIQRQLMRAMLLTSGLALLLTCAAFFIYEYVTFRQTLKSQLTALGEIIAANSTAALAFDSVEDAEETLRALQANRHIVAAGLYDKQGQLFATFPAEVPEKQFPPSPLAPGYRFTGGYLEGFQPVVQGSTRLGSLYLKSDMQAMYERFRRYGLIVAMVLGVSLGLTYLLSRRLQVAISRPILNLAHVATQVSRDHNYTVRATKSQEDEVGLLTDAFNHMLTEIDRQNTEILVWNQQLEEKIRERTRELEQANAELTVVNGKLIKSNRDLEQFAYVASHDLQEPLRKIQTFAQLAETNSGDPSLTRQYLSKIYASAERMGALIKSVLHYSRLSNVSEPFAQVDLNQVIEHIQADFELLMLEKKATLITEGLPVIQGIPLQINQLFANLIHNALKFCDKPPCIIIRATTRAGNQLSLPEGLPASMDYVELMVADNGIGFNADYSRKIFTIFQRLHTQKEYPGTGIGLALCKKIVDNHSGTITVQSEVGKGTTFFVYLPASPQPVVHVQV</sequence>
<dbReference type="SUPFAM" id="SSF47384">
    <property type="entry name" value="Homodimeric domain of signal transducing histidine kinase"/>
    <property type="match status" value="1"/>
</dbReference>
<dbReference type="PROSITE" id="PS50109">
    <property type="entry name" value="HIS_KIN"/>
    <property type="match status" value="1"/>
</dbReference>
<comment type="catalytic activity">
    <reaction evidence="1">
        <text>ATP + protein L-histidine = ADP + protein N-phospho-L-histidine.</text>
        <dbReference type="EC" id="2.7.13.3"/>
    </reaction>
</comment>
<keyword evidence="5" id="KW-0808">Transferase</keyword>
<evidence type="ECO:0000256" key="4">
    <source>
        <dbReference type="ARBA" id="ARBA00022553"/>
    </source>
</evidence>
<dbReference type="Pfam" id="PF02518">
    <property type="entry name" value="HATPase_c"/>
    <property type="match status" value="1"/>
</dbReference>
<dbReference type="Proteomes" id="UP000283523">
    <property type="component" value="Unassembled WGS sequence"/>
</dbReference>
<dbReference type="RefSeq" id="WP_119666784.1">
    <property type="nucleotide sequence ID" value="NZ_QXED01000002.1"/>
</dbReference>
<dbReference type="Gene3D" id="1.10.287.130">
    <property type="match status" value="1"/>
</dbReference>
<dbReference type="PRINTS" id="PR00344">
    <property type="entry name" value="BCTRLSENSOR"/>
</dbReference>
<keyword evidence="7" id="KW-1133">Transmembrane helix</keyword>
<evidence type="ECO:0000256" key="7">
    <source>
        <dbReference type="SAM" id="Phobius"/>
    </source>
</evidence>
<dbReference type="InterPro" id="IPR003660">
    <property type="entry name" value="HAMP_dom"/>
</dbReference>
<dbReference type="PANTHER" id="PTHR42878:SF15">
    <property type="entry name" value="BACTERIOPHYTOCHROME"/>
    <property type="match status" value="1"/>
</dbReference>
<dbReference type="SUPFAM" id="SSF158472">
    <property type="entry name" value="HAMP domain-like"/>
    <property type="match status" value="1"/>
</dbReference>
<dbReference type="CDD" id="cd06225">
    <property type="entry name" value="HAMP"/>
    <property type="match status" value="1"/>
</dbReference>
<dbReference type="SMART" id="SM00304">
    <property type="entry name" value="HAMP"/>
    <property type="match status" value="1"/>
</dbReference>
<keyword evidence="7" id="KW-0472">Membrane</keyword>
<dbReference type="PROSITE" id="PS50885">
    <property type="entry name" value="HAMP"/>
    <property type="match status" value="1"/>
</dbReference>
<dbReference type="Pfam" id="PF17152">
    <property type="entry name" value="CHASE8"/>
    <property type="match status" value="1"/>
</dbReference>
<protein>
    <recommendedName>
        <fullName evidence="3">histidine kinase</fullName>
        <ecNumber evidence="3">2.7.13.3</ecNumber>
    </recommendedName>
</protein>
<evidence type="ECO:0000256" key="2">
    <source>
        <dbReference type="ARBA" id="ARBA00004370"/>
    </source>
</evidence>
<dbReference type="EC" id="2.7.13.3" evidence="3"/>
<feature type="domain" description="Histidine kinase" evidence="8">
    <location>
        <begin position="283"/>
        <end position="507"/>
    </location>
</feature>
<evidence type="ECO:0000313" key="10">
    <source>
        <dbReference type="EMBL" id="RIV24896.1"/>
    </source>
</evidence>
<gene>
    <name evidence="10" type="ORF">DYU11_06140</name>
</gene>
<dbReference type="Pfam" id="PF00672">
    <property type="entry name" value="HAMP"/>
    <property type="match status" value="1"/>
</dbReference>
<comment type="subcellular location">
    <subcellularLocation>
        <location evidence="2">Membrane</location>
    </subcellularLocation>
</comment>
<name>A0A418MDN4_9BACT</name>
<dbReference type="InterPro" id="IPR036890">
    <property type="entry name" value="HATPase_C_sf"/>
</dbReference>
<dbReference type="GO" id="GO:0030295">
    <property type="term" value="F:protein kinase activator activity"/>
    <property type="evidence" value="ECO:0007669"/>
    <property type="project" value="TreeGrafter"/>
</dbReference>
<dbReference type="Gene3D" id="3.30.565.10">
    <property type="entry name" value="Histidine kinase-like ATPase, C-terminal domain"/>
    <property type="match status" value="1"/>
</dbReference>
<dbReference type="InterPro" id="IPR036097">
    <property type="entry name" value="HisK_dim/P_sf"/>
</dbReference>
<dbReference type="EMBL" id="QXED01000002">
    <property type="protein sequence ID" value="RIV24896.1"/>
    <property type="molecule type" value="Genomic_DNA"/>
</dbReference>
<dbReference type="GO" id="GO:0000156">
    <property type="term" value="F:phosphorelay response regulator activity"/>
    <property type="evidence" value="ECO:0007669"/>
    <property type="project" value="TreeGrafter"/>
</dbReference>
<evidence type="ECO:0000256" key="3">
    <source>
        <dbReference type="ARBA" id="ARBA00012438"/>
    </source>
</evidence>
<dbReference type="InterPro" id="IPR003661">
    <property type="entry name" value="HisK_dim/P_dom"/>
</dbReference>
<comment type="caution">
    <text evidence="10">The sequence shown here is derived from an EMBL/GenBank/DDBJ whole genome shotgun (WGS) entry which is preliminary data.</text>
</comment>
<dbReference type="PANTHER" id="PTHR42878">
    <property type="entry name" value="TWO-COMPONENT HISTIDINE KINASE"/>
    <property type="match status" value="1"/>
</dbReference>
<dbReference type="GO" id="GO:0000155">
    <property type="term" value="F:phosphorelay sensor kinase activity"/>
    <property type="evidence" value="ECO:0007669"/>
    <property type="project" value="InterPro"/>
</dbReference>
<dbReference type="InterPro" id="IPR004358">
    <property type="entry name" value="Sig_transdc_His_kin-like_C"/>
</dbReference>
<dbReference type="OrthoDB" id="9810447at2"/>
<dbReference type="InterPro" id="IPR003594">
    <property type="entry name" value="HATPase_dom"/>
</dbReference>
<dbReference type="InterPro" id="IPR050351">
    <property type="entry name" value="BphY/WalK/GraS-like"/>
</dbReference>
<keyword evidence="11" id="KW-1185">Reference proteome</keyword>
<dbReference type="SUPFAM" id="SSF55874">
    <property type="entry name" value="ATPase domain of HSP90 chaperone/DNA topoisomerase II/histidine kinase"/>
    <property type="match status" value="1"/>
</dbReference>
<evidence type="ECO:0000256" key="1">
    <source>
        <dbReference type="ARBA" id="ARBA00000085"/>
    </source>
</evidence>
<evidence type="ECO:0000259" key="8">
    <source>
        <dbReference type="PROSITE" id="PS50109"/>
    </source>
</evidence>
<keyword evidence="7" id="KW-0812">Transmembrane</keyword>
<dbReference type="AlphaFoldDB" id="A0A418MDN4"/>
<accession>A0A418MDN4</accession>
<evidence type="ECO:0000256" key="6">
    <source>
        <dbReference type="ARBA" id="ARBA00022777"/>
    </source>
</evidence>
<evidence type="ECO:0000259" key="9">
    <source>
        <dbReference type="PROSITE" id="PS50885"/>
    </source>
</evidence>
<feature type="domain" description="HAMP" evidence="9">
    <location>
        <begin position="183"/>
        <end position="236"/>
    </location>
</feature>
<feature type="transmembrane region" description="Helical" evidence="7">
    <location>
        <begin position="159"/>
        <end position="177"/>
    </location>
</feature>
<proteinExistence type="predicted"/>
<evidence type="ECO:0000256" key="5">
    <source>
        <dbReference type="ARBA" id="ARBA00022679"/>
    </source>
</evidence>
<dbReference type="GO" id="GO:0016020">
    <property type="term" value="C:membrane"/>
    <property type="evidence" value="ECO:0007669"/>
    <property type="project" value="UniProtKB-SubCell"/>
</dbReference>
<dbReference type="InterPro" id="IPR005467">
    <property type="entry name" value="His_kinase_dom"/>
</dbReference>
<reference evidence="10 11" key="1">
    <citation type="submission" date="2018-08" db="EMBL/GenBank/DDBJ databases">
        <title>Fibrisoma montanum sp. nov., isolated from Danxia mountain soil.</title>
        <authorList>
            <person name="Huang Y."/>
        </authorList>
    </citation>
    <scope>NUCLEOTIDE SEQUENCE [LARGE SCALE GENOMIC DNA]</scope>
    <source>
        <strain evidence="10 11">HYT19</strain>
    </source>
</reference>
<dbReference type="InterPro" id="IPR033417">
    <property type="entry name" value="CHASE8"/>
</dbReference>